<dbReference type="EMBL" id="JBFDAA010000003">
    <property type="protein sequence ID" value="KAL1138856.1"/>
    <property type="molecule type" value="Genomic_DNA"/>
</dbReference>
<proteinExistence type="predicted"/>
<organism evidence="2 3">
    <name type="scientific">Ranatra chinensis</name>
    <dbReference type="NCBI Taxonomy" id="642074"/>
    <lineage>
        <taxon>Eukaryota</taxon>
        <taxon>Metazoa</taxon>
        <taxon>Ecdysozoa</taxon>
        <taxon>Arthropoda</taxon>
        <taxon>Hexapoda</taxon>
        <taxon>Insecta</taxon>
        <taxon>Pterygota</taxon>
        <taxon>Neoptera</taxon>
        <taxon>Paraneoptera</taxon>
        <taxon>Hemiptera</taxon>
        <taxon>Heteroptera</taxon>
        <taxon>Panheteroptera</taxon>
        <taxon>Nepomorpha</taxon>
        <taxon>Nepidae</taxon>
        <taxon>Ranatrinae</taxon>
        <taxon>Ranatra</taxon>
    </lineage>
</organism>
<comment type="caution">
    <text evidence="2">The sequence shown here is derived from an EMBL/GenBank/DDBJ whole genome shotgun (WGS) entry which is preliminary data.</text>
</comment>
<keyword evidence="3" id="KW-1185">Reference proteome</keyword>
<feature type="region of interest" description="Disordered" evidence="1">
    <location>
        <begin position="19"/>
        <end position="70"/>
    </location>
</feature>
<dbReference type="AlphaFoldDB" id="A0ABD0YSC2"/>
<feature type="compositionally biased region" description="Polar residues" evidence="1">
    <location>
        <begin position="84"/>
        <end position="95"/>
    </location>
</feature>
<feature type="compositionally biased region" description="Polar residues" evidence="1">
    <location>
        <begin position="151"/>
        <end position="160"/>
    </location>
</feature>
<protein>
    <submittedName>
        <fullName evidence="2">Uncharacterized protein</fullName>
    </submittedName>
</protein>
<reference evidence="2 3" key="1">
    <citation type="submission" date="2024-07" db="EMBL/GenBank/DDBJ databases">
        <title>Chromosome-level genome assembly of the water stick insect Ranatra chinensis (Heteroptera: Nepidae).</title>
        <authorList>
            <person name="Liu X."/>
        </authorList>
    </citation>
    <scope>NUCLEOTIDE SEQUENCE [LARGE SCALE GENOMIC DNA]</scope>
    <source>
        <strain evidence="2">Cailab_2021Rc</strain>
        <tissue evidence="2">Muscle</tissue>
    </source>
</reference>
<feature type="compositionally biased region" description="Basic and acidic residues" evidence="1">
    <location>
        <begin position="57"/>
        <end position="67"/>
    </location>
</feature>
<accession>A0ABD0YSC2</accession>
<dbReference type="Proteomes" id="UP001558652">
    <property type="component" value="Unassembled WGS sequence"/>
</dbReference>
<feature type="region of interest" description="Disordered" evidence="1">
    <location>
        <begin position="82"/>
        <end position="160"/>
    </location>
</feature>
<name>A0ABD0YSC2_9HEMI</name>
<evidence type="ECO:0000313" key="3">
    <source>
        <dbReference type="Proteomes" id="UP001558652"/>
    </source>
</evidence>
<feature type="compositionally biased region" description="Basic and acidic residues" evidence="1">
    <location>
        <begin position="96"/>
        <end position="130"/>
    </location>
</feature>
<evidence type="ECO:0000313" key="2">
    <source>
        <dbReference type="EMBL" id="KAL1138856.1"/>
    </source>
</evidence>
<sequence>MAPKCRNMFVKNTKQEMTEIGMGMDPSPDVDVDSKEVLGATNFESSEVPVEEEPSDTSEKTIEKDPQDDNLCVSLEKLKIEGSSIPSVSSANDNTKTSDDNLKLDQKESQEKDSNKKNILSSREDSDRKVRPSSLLDETDAHALTKRPRLNSISSAITHR</sequence>
<gene>
    <name evidence="2" type="ORF">AAG570_008918</name>
</gene>
<evidence type="ECO:0000256" key="1">
    <source>
        <dbReference type="SAM" id="MobiDB-lite"/>
    </source>
</evidence>